<feature type="active site" description="Nucleophile" evidence="4">
    <location>
        <position position="408"/>
    </location>
</feature>
<dbReference type="Gene3D" id="3.40.50.150">
    <property type="entry name" value="Vaccinia Virus protein VP39"/>
    <property type="match status" value="1"/>
</dbReference>
<reference evidence="7" key="2">
    <citation type="journal article" date="2021" name="PeerJ">
        <title>Extensive microbial diversity within the chicken gut microbiome revealed by metagenomics and culture.</title>
        <authorList>
            <person name="Gilroy R."/>
            <person name="Ravi A."/>
            <person name="Getino M."/>
            <person name="Pursley I."/>
            <person name="Horton D.L."/>
            <person name="Alikhan N.F."/>
            <person name="Baker D."/>
            <person name="Gharbi K."/>
            <person name="Hall N."/>
            <person name="Watson M."/>
            <person name="Adriaenssens E.M."/>
            <person name="Foster-Nyarko E."/>
            <person name="Jarju S."/>
            <person name="Secka A."/>
            <person name="Antonio M."/>
            <person name="Oren A."/>
            <person name="Chaudhuri R.R."/>
            <person name="La Ragione R."/>
            <person name="Hildebrand F."/>
            <person name="Pallen M.J."/>
        </authorList>
    </citation>
    <scope>NUCLEOTIDE SEQUENCE</scope>
    <source>
        <strain evidence="7">ChiSjej3B21-11622</strain>
    </source>
</reference>
<dbReference type="Pfam" id="PF05958">
    <property type="entry name" value="tRNA_U5-meth_tr"/>
    <property type="match status" value="1"/>
</dbReference>
<dbReference type="Pfam" id="PF01938">
    <property type="entry name" value="TRAM"/>
    <property type="match status" value="1"/>
</dbReference>
<gene>
    <name evidence="7" type="primary">rlmD</name>
    <name evidence="7" type="ORF">IAB26_08830</name>
</gene>
<dbReference type="FunFam" id="2.40.50.1070:FF:000003">
    <property type="entry name" value="23S rRNA (Uracil-5-)-methyltransferase RumA"/>
    <property type="match status" value="1"/>
</dbReference>
<evidence type="ECO:0000313" key="7">
    <source>
        <dbReference type="EMBL" id="HIQ96654.1"/>
    </source>
</evidence>
<comment type="similarity">
    <text evidence="4">Belongs to the class I-like SAM-binding methyltransferase superfamily. RNA M5U methyltransferase family.</text>
</comment>
<evidence type="ECO:0000256" key="1">
    <source>
        <dbReference type="ARBA" id="ARBA00022603"/>
    </source>
</evidence>
<feature type="binding site" evidence="4">
    <location>
        <position position="311"/>
    </location>
    <ligand>
        <name>S-adenosyl-L-methionine</name>
        <dbReference type="ChEBI" id="CHEBI:59789"/>
    </ligand>
</feature>
<accession>A0A9D0ZVQ1</accession>
<dbReference type="CDD" id="cd02440">
    <property type="entry name" value="AdoMet_MTases"/>
    <property type="match status" value="1"/>
</dbReference>
<dbReference type="GO" id="GO:0070475">
    <property type="term" value="P:rRNA base methylation"/>
    <property type="evidence" value="ECO:0007669"/>
    <property type="project" value="TreeGrafter"/>
</dbReference>
<dbReference type="FunFam" id="3.40.50.150:FF:000009">
    <property type="entry name" value="23S rRNA (Uracil(1939)-C(5))-methyltransferase RlmD"/>
    <property type="match status" value="1"/>
</dbReference>
<dbReference type="InterPro" id="IPR030390">
    <property type="entry name" value="MeTrfase_TrmA_AS"/>
</dbReference>
<dbReference type="EMBL" id="DVFT01000135">
    <property type="protein sequence ID" value="HIQ96654.1"/>
    <property type="molecule type" value="Genomic_DNA"/>
</dbReference>
<evidence type="ECO:0000259" key="6">
    <source>
        <dbReference type="PROSITE" id="PS50926"/>
    </source>
</evidence>
<dbReference type="GO" id="GO:0070041">
    <property type="term" value="F:rRNA (uridine-C5-)-methyltransferase activity"/>
    <property type="evidence" value="ECO:0007669"/>
    <property type="project" value="TreeGrafter"/>
</dbReference>
<dbReference type="PROSITE" id="PS50926">
    <property type="entry name" value="TRAM"/>
    <property type="match status" value="1"/>
</dbReference>
<protein>
    <submittedName>
        <fullName evidence="7">23S rRNA (Uracil(1939)-C(5))-methyltransferase RlmD</fullName>
        <ecNumber evidence="7">2.1.1.190</ecNumber>
    </submittedName>
</protein>
<evidence type="ECO:0000256" key="2">
    <source>
        <dbReference type="ARBA" id="ARBA00022679"/>
    </source>
</evidence>
<dbReference type="Gene3D" id="2.40.50.140">
    <property type="entry name" value="Nucleic acid-binding proteins"/>
    <property type="match status" value="1"/>
</dbReference>
<evidence type="ECO:0000256" key="3">
    <source>
        <dbReference type="ARBA" id="ARBA00022691"/>
    </source>
</evidence>
<organism evidence="7 8">
    <name type="scientific">Candidatus Limivivens merdigallinarum</name>
    <dbReference type="NCBI Taxonomy" id="2840859"/>
    <lineage>
        <taxon>Bacteria</taxon>
        <taxon>Bacillati</taxon>
        <taxon>Bacillota</taxon>
        <taxon>Clostridia</taxon>
        <taxon>Lachnospirales</taxon>
        <taxon>Lachnospiraceae</taxon>
        <taxon>Lachnospiraceae incertae sedis</taxon>
        <taxon>Candidatus Limivivens</taxon>
    </lineage>
</organism>
<evidence type="ECO:0000313" key="8">
    <source>
        <dbReference type="Proteomes" id="UP000886886"/>
    </source>
</evidence>
<dbReference type="SUPFAM" id="SSF53335">
    <property type="entry name" value="S-adenosyl-L-methionine-dependent methyltransferases"/>
    <property type="match status" value="1"/>
</dbReference>
<dbReference type="PROSITE" id="PS51687">
    <property type="entry name" value="SAM_MT_RNA_M5U"/>
    <property type="match status" value="1"/>
</dbReference>
<reference evidence="7" key="1">
    <citation type="submission" date="2020-10" db="EMBL/GenBank/DDBJ databases">
        <authorList>
            <person name="Gilroy R."/>
        </authorList>
    </citation>
    <scope>NUCLEOTIDE SEQUENCE</scope>
    <source>
        <strain evidence="7">ChiSjej3B21-11622</strain>
    </source>
</reference>
<evidence type="ECO:0000256" key="4">
    <source>
        <dbReference type="PROSITE-ProRule" id="PRU01024"/>
    </source>
</evidence>
<dbReference type="PROSITE" id="PS01230">
    <property type="entry name" value="TRMA_1"/>
    <property type="match status" value="1"/>
</dbReference>
<keyword evidence="1 4" id="KW-0489">Methyltransferase</keyword>
<dbReference type="InterPro" id="IPR012340">
    <property type="entry name" value="NA-bd_OB-fold"/>
</dbReference>
<comment type="caution">
    <text evidence="7">The sequence shown here is derived from an EMBL/GenBank/DDBJ whole genome shotgun (WGS) entry which is preliminary data.</text>
</comment>
<dbReference type="PANTHER" id="PTHR11061:SF30">
    <property type="entry name" value="TRNA (URACIL(54)-C(5))-METHYLTRANSFERASE"/>
    <property type="match status" value="1"/>
</dbReference>
<dbReference type="SUPFAM" id="SSF50249">
    <property type="entry name" value="Nucleic acid-binding proteins"/>
    <property type="match status" value="1"/>
</dbReference>
<dbReference type="FunFam" id="2.40.50.140:FF:000097">
    <property type="entry name" value="23S rRNA (uracil(1939)-C(5))-methyltransferase RlmD"/>
    <property type="match status" value="1"/>
</dbReference>
<feature type="binding site" evidence="4">
    <location>
        <position position="282"/>
    </location>
    <ligand>
        <name>S-adenosyl-L-methionine</name>
        <dbReference type="ChEBI" id="CHEBI:59789"/>
    </ligand>
</feature>
<feature type="binding site" evidence="4">
    <location>
        <position position="332"/>
    </location>
    <ligand>
        <name>S-adenosyl-L-methionine</name>
        <dbReference type="ChEBI" id="CHEBI:59789"/>
    </ligand>
</feature>
<feature type="active site" evidence="5">
    <location>
        <position position="408"/>
    </location>
</feature>
<dbReference type="InterPro" id="IPR029063">
    <property type="entry name" value="SAM-dependent_MTases_sf"/>
</dbReference>
<dbReference type="Proteomes" id="UP000886886">
    <property type="component" value="Unassembled WGS sequence"/>
</dbReference>
<feature type="binding site" evidence="4">
    <location>
        <position position="381"/>
    </location>
    <ligand>
        <name>S-adenosyl-L-methionine</name>
        <dbReference type="ChEBI" id="CHEBI:59789"/>
    </ligand>
</feature>
<name>A0A9D0ZVQ1_9FIRM</name>
<proteinExistence type="inferred from homology"/>
<feature type="domain" description="TRAM" evidence="6">
    <location>
        <begin position="1"/>
        <end position="58"/>
    </location>
</feature>
<dbReference type="AlphaFoldDB" id="A0A9D0ZVQ1"/>
<dbReference type="PANTHER" id="PTHR11061">
    <property type="entry name" value="RNA M5U METHYLTRANSFERASE"/>
    <property type="match status" value="1"/>
</dbReference>
<keyword evidence="2 4" id="KW-0808">Transferase</keyword>
<dbReference type="NCBIfam" id="TIGR00479">
    <property type="entry name" value="rumA"/>
    <property type="match status" value="1"/>
</dbReference>
<dbReference type="InterPro" id="IPR010280">
    <property type="entry name" value="U5_MeTrfase_fam"/>
</dbReference>
<sequence>MKKDDIFNVAIEDITSEGAGIGKVDGFPLFIKDAVIGDTVEAKVMKAKKNYAYARLMKVLKPSEDRVDPPCPVARQCGGCQIQAMSYEAELRFKEKKILNNLKRIGGFEGISLEPIIGMKYPYRYRNKAQFPIGRNKEGRIVAGFYAGRTHSIIENRDCLLGVEENAEILDAVISWMEECQVEPYNETDGTGLVRHCLIRKGFRTGELMVCLIVNGRKIPDSDVLVEKLMCIKGMTSINLNVNRERTNVILGKETLLLWGKPFIEDWIGEVRYQISPRSFFQVNPVQTEKLYQKALEYAGLTGEETVWDLYCGIGTISLFLARKAKQVYGVEIVPEAIEDARRNAENNGIANASFYVGKAEEVVPQMFEREGIHADVVVLDPPRKGCDETLLQTIVKMQADRIVYVSCDSATLARDLRYLCDRGYEWKKGVGVDQFGKTVHVETCVLLSKLNSTQHIEVS</sequence>
<evidence type="ECO:0000256" key="5">
    <source>
        <dbReference type="PROSITE-ProRule" id="PRU10015"/>
    </source>
</evidence>
<dbReference type="InterPro" id="IPR002792">
    <property type="entry name" value="TRAM_dom"/>
</dbReference>
<dbReference type="EC" id="2.1.1.190" evidence="7"/>
<keyword evidence="3 4" id="KW-0949">S-adenosyl-L-methionine</keyword>
<dbReference type="Gene3D" id="2.40.50.1070">
    <property type="match status" value="1"/>
</dbReference>